<evidence type="ECO:0000313" key="2">
    <source>
        <dbReference type="Proteomes" id="UP000187209"/>
    </source>
</evidence>
<dbReference type="PANTHER" id="PTHR33524">
    <property type="entry name" value="C5ORF35"/>
    <property type="match status" value="1"/>
</dbReference>
<evidence type="ECO:0008006" key="3">
    <source>
        <dbReference type="Google" id="ProtNLM"/>
    </source>
</evidence>
<keyword evidence="2" id="KW-1185">Reference proteome</keyword>
<dbReference type="Proteomes" id="UP000187209">
    <property type="component" value="Unassembled WGS sequence"/>
</dbReference>
<comment type="caution">
    <text evidence="1">The sequence shown here is derived from an EMBL/GenBank/DDBJ whole genome shotgun (WGS) entry which is preliminary data.</text>
</comment>
<accession>A0A1R2BV56</accession>
<organism evidence="1 2">
    <name type="scientific">Stentor coeruleus</name>
    <dbReference type="NCBI Taxonomy" id="5963"/>
    <lineage>
        <taxon>Eukaryota</taxon>
        <taxon>Sar</taxon>
        <taxon>Alveolata</taxon>
        <taxon>Ciliophora</taxon>
        <taxon>Postciliodesmatophora</taxon>
        <taxon>Heterotrichea</taxon>
        <taxon>Heterotrichida</taxon>
        <taxon>Stentoridae</taxon>
        <taxon>Stentor</taxon>
    </lineage>
</organism>
<proteinExistence type="predicted"/>
<evidence type="ECO:0000313" key="1">
    <source>
        <dbReference type="EMBL" id="OMJ80709.1"/>
    </source>
</evidence>
<dbReference type="PANTHER" id="PTHR33524:SF1">
    <property type="entry name" value="SET DOMAIN-CONTAINING PROTEIN"/>
    <property type="match status" value="1"/>
</dbReference>
<dbReference type="OrthoDB" id="442460at2759"/>
<reference evidence="1 2" key="1">
    <citation type="submission" date="2016-11" db="EMBL/GenBank/DDBJ databases">
        <title>The macronuclear genome of Stentor coeruleus: a giant cell with tiny introns.</title>
        <authorList>
            <person name="Slabodnick M."/>
            <person name="Ruby J.G."/>
            <person name="Reiff S.B."/>
            <person name="Swart E.C."/>
            <person name="Gosai S."/>
            <person name="Prabakaran S."/>
            <person name="Witkowska E."/>
            <person name="Larue G.E."/>
            <person name="Fisher S."/>
            <person name="Freeman R.M."/>
            <person name="Gunawardena J."/>
            <person name="Chu W."/>
            <person name="Stover N.A."/>
            <person name="Gregory B.D."/>
            <person name="Nowacki M."/>
            <person name="Derisi J."/>
            <person name="Roy S.W."/>
            <person name="Marshall W.F."/>
            <person name="Sood P."/>
        </authorList>
    </citation>
    <scope>NUCLEOTIDE SEQUENCE [LARGE SCALE GENOMIC DNA]</scope>
    <source>
        <strain evidence="1">WM001</strain>
    </source>
</reference>
<protein>
    <recommendedName>
        <fullName evidence="3">SET domain-containing protein</fullName>
    </recommendedName>
</protein>
<dbReference type="AlphaFoldDB" id="A0A1R2BV56"/>
<gene>
    <name evidence="1" type="ORF">SteCoe_18959</name>
</gene>
<dbReference type="InterPro" id="IPR040415">
    <property type="entry name" value="SETD9"/>
</dbReference>
<dbReference type="EMBL" id="MPUH01000411">
    <property type="protein sequence ID" value="OMJ80709.1"/>
    <property type="molecule type" value="Genomic_DNA"/>
</dbReference>
<name>A0A1R2BV56_9CILI</name>
<sequence length="419" mass="48706">MLFNTAQRPGSYLSSALQYRLDKEFKKMYFEQMMFQGAFLAKCAERKGMEKYERIVEVVNSKSLEEHKIIVNEEYTEQSYKILLAMHKVSRNIPVMYDPKNYSASTALLDPNMFPIHTSSSKDRFIIYESIWDTHKKDTNPKLIDKVGHILQIGKSGINHPQAGNGVFVYSDNSIPPGTLLGFFPGVVYTKELMSKSTMLNRPMTELPYLMRWNGNAVFHDEHLFYPPFKLGYGAEEYLERRDRCKKDAPIEVLPQQVNPYALGHLINHPPPGVPPNVCLIDFEIPESIFPSFLLKHFPYMRYSIRPSAPPIPFHTIGIISLSSLHNEELFLNYGAERFSHNYIPDWLEDPPDNLPIANFLCKEDCLHDFSRINKMIMKWNSLSMSDLEKLEKSMLKDRQQRKKAALEDPELFEKYYKK</sequence>